<dbReference type="AlphaFoldDB" id="A0A9E7KH78"/>
<keyword evidence="3" id="KW-1185">Reference proteome</keyword>
<reference evidence="2" key="1">
    <citation type="submission" date="2022-05" db="EMBL/GenBank/DDBJ databases">
        <title>The Musa troglodytarum L. genome provides insights into the mechanism of non-climacteric behaviour and enrichment of carotenoids.</title>
        <authorList>
            <person name="Wang J."/>
        </authorList>
    </citation>
    <scope>NUCLEOTIDE SEQUENCE</scope>
    <source>
        <tissue evidence="2">Leaf</tissue>
    </source>
</reference>
<feature type="compositionally biased region" description="Basic and acidic residues" evidence="1">
    <location>
        <begin position="565"/>
        <end position="596"/>
    </location>
</feature>
<dbReference type="EMBL" id="CP097509">
    <property type="protein sequence ID" value="URE20513.1"/>
    <property type="molecule type" value="Genomic_DNA"/>
</dbReference>
<protein>
    <submittedName>
        <fullName evidence="2">Uncharacterized protein</fullName>
    </submittedName>
</protein>
<evidence type="ECO:0000313" key="2">
    <source>
        <dbReference type="EMBL" id="URE20513.1"/>
    </source>
</evidence>
<feature type="region of interest" description="Disordered" evidence="1">
    <location>
        <begin position="415"/>
        <end position="449"/>
    </location>
</feature>
<organism evidence="2 3">
    <name type="scientific">Musa troglodytarum</name>
    <name type="common">fe'i banana</name>
    <dbReference type="NCBI Taxonomy" id="320322"/>
    <lineage>
        <taxon>Eukaryota</taxon>
        <taxon>Viridiplantae</taxon>
        <taxon>Streptophyta</taxon>
        <taxon>Embryophyta</taxon>
        <taxon>Tracheophyta</taxon>
        <taxon>Spermatophyta</taxon>
        <taxon>Magnoliopsida</taxon>
        <taxon>Liliopsida</taxon>
        <taxon>Zingiberales</taxon>
        <taxon>Musaceae</taxon>
        <taxon>Musa</taxon>
    </lineage>
</organism>
<proteinExistence type="predicted"/>
<accession>A0A9E7KH78</accession>
<feature type="region of interest" description="Disordered" evidence="1">
    <location>
        <begin position="85"/>
        <end position="110"/>
    </location>
</feature>
<name>A0A9E7KH78_9LILI</name>
<feature type="region of interest" description="Disordered" evidence="1">
    <location>
        <begin position="552"/>
        <end position="605"/>
    </location>
</feature>
<gene>
    <name evidence="2" type="ORF">MUK42_10859</name>
</gene>
<evidence type="ECO:0000256" key="1">
    <source>
        <dbReference type="SAM" id="MobiDB-lite"/>
    </source>
</evidence>
<sequence length="605" mass="65667">MEKPLHSPRGEEAALINAKGITTGRRLLLGRPMEPTLVLESQARRPCPSFHHCAQLYDAALLLPSREARCVGGVALGRGWASDDVFEGRGNANGGEDEGEGERDREGSGIEAALGGVVRIEVPDRPISPMTCPSPSPPPVSAIDRRFTARAGPIAVILVIKLIDAAACAHAAVRWMKQDLQRQQHSGANTKGVGSESTGEQAASGLRPITPSLFQIPTIFLGMHSAEGTACRHSLLLLVVAYLHMLLQLKLFEGIDFLRGVQSLGASMRTVLDIMAARGDYSGFADKVTMAMSKEMRGGCDGPLRKRALKSYNVGEDTDVGGGYWLRQGRSRVNPSVKKIDGGKEQKRTSSSGLRATRALHRKKGRPILDRVVNAARRFGQRFEEHRHSPYRKKVGVLVSCFFLAALTSCNRPMRKTDEGQPTIGGSKLSKEEEAKAVGSRRKREDATTIAVTSKGEEEAVGAQCRGGPRSSKEHHRTLALRAVRVATELQAMATVADRWINCYRVDGSPKGDEGLLSSDSKKEEAFDGYALCEMKGEQCVDGCRFVRSIDGGGDNRGTRGGGGNKREDQERVEEVAGLHRSEKRQMAIDREELRRKGNTATTVA</sequence>
<dbReference type="Proteomes" id="UP001055439">
    <property type="component" value="Chromosome 7"/>
</dbReference>
<evidence type="ECO:0000313" key="3">
    <source>
        <dbReference type="Proteomes" id="UP001055439"/>
    </source>
</evidence>
<feature type="region of interest" description="Disordered" evidence="1">
    <location>
        <begin position="183"/>
        <end position="203"/>
    </location>
</feature>
<feature type="compositionally biased region" description="Gly residues" evidence="1">
    <location>
        <begin position="552"/>
        <end position="564"/>
    </location>
</feature>